<feature type="domain" description="Inosine/uridine-preferring nucleoside hydrolase" evidence="4">
    <location>
        <begin position="28"/>
        <end position="332"/>
    </location>
</feature>
<dbReference type="PANTHER" id="PTHR12304">
    <property type="entry name" value="INOSINE-URIDINE PREFERRING NUCLEOSIDE HYDROLASE"/>
    <property type="match status" value="1"/>
</dbReference>
<evidence type="ECO:0000313" key="5">
    <source>
        <dbReference type="EMBL" id="PWG62282.1"/>
    </source>
</evidence>
<evidence type="ECO:0000256" key="3">
    <source>
        <dbReference type="SAM" id="MobiDB-lite"/>
    </source>
</evidence>
<accession>A0A2U2MZP1</accession>
<dbReference type="GO" id="GO:0005829">
    <property type="term" value="C:cytosol"/>
    <property type="evidence" value="ECO:0007669"/>
    <property type="project" value="TreeGrafter"/>
</dbReference>
<sequence length="348" mass="36952">MAVPSQFLPEESHAASQPSSEPAAPRPLIIDTDPGIDDAAAIAALLASDAVDVRLIATVSGNVNIDHTTENALKLLTFLDRRIPVARGASEPLERPAVYAPEVHGESGMDGFDFPEPNRSLLLDEDAIEAEARVLRESDMPVDILALGPLTNITLLIRRHPEVLPNIRRVVLMGGTSAARPEITVPDFNIAVDPEAAAEVFGAAIPIVMVGVEIGWDARLSASDVETMRADGPVGAMIAALFGVYDDGRVDRGVQMYDPTAAWYLMHPELFVTKPAEVGVTGADGPFDGITTQVTFAPALDAVAADVPAGACATDPRPHVDVVTDIDVDGFARTFVDGIRRADERFIP</sequence>
<dbReference type="RefSeq" id="WP_109058104.1">
    <property type="nucleotide sequence ID" value="NZ_QFFM01000037.1"/>
</dbReference>
<proteinExistence type="predicted"/>
<dbReference type="GO" id="GO:0006152">
    <property type="term" value="P:purine nucleoside catabolic process"/>
    <property type="evidence" value="ECO:0007669"/>
    <property type="project" value="TreeGrafter"/>
</dbReference>
<keyword evidence="1 5" id="KW-0378">Hydrolase</keyword>
<dbReference type="InterPro" id="IPR023186">
    <property type="entry name" value="IUNH"/>
</dbReference>
<dbReference type="GO" id="GO:0008477">
    <property type="term" value="F:purine nucleosidase activity"/>
    <property type="evidence" value="ECO:0007669"/>
    <property type="project" value="TreeGrafter"/>
</dbReference>
<evidence type="ECO:0000256" key="2">
    <source>
        <dbReference type="ARBA" id="ARBA00023295"/>
    </source>
</evidence>
<keyword evidence="2" id="KW-0326">Glycosidase</keyword>
<dbReference type="EMBL" id="QFFM01000037">
    <property type="protein sequence ID" value="PWG62282.1"/>
    <property type="molecule type" value="Genomic_DNA"/>
</dbReference>
<evidence type="ECO:0000256" key="1">
    <source>
        <dbReference type="ARBA" id="ARBA00022801"/>
    </source>
</evidence>
<comment type="caution">
    <text evidence="5">The sequence shown here is derived from an EMBL/GenBank/DDBJ whole genome shotgun (WGS) entry which is preliminary data.</text>
</comment>
<protein>
    <submittedName>
        <fullName evidence="5">Ribonucleoside hydrolase RihC</fullName>
    </submittedName>
</protein>
<dbReference type="SUPFAM" id="SSF53590">
    <property type="entry name" value="Nucleoside hydrolase"/>
    <property type="match status" value="1"/>
</dbReference>
<dbReference type="Gene3D" id="3.90.245.10">
    <property type="entry name" value="Ribonucleoside hydrolase-like"/>
    <property type="match status" value="1"/>
</dbReference>
<dbReference type="Pfam" id="PF01156">
    <property type="entry name" value="IU_nuc_hydro"/>
    <property type="match status" value="1"/>
</dbReference>
<dbReference type="Proteomes" id="UP000245876">
    <property type="component" value="Unassembled WGS sequence"/>
</dbReference>
<keyword evidence="6" id="KW-1185">Reference proteome</keyword>
<gene>
    <name evidence="5" type="ORF">DF196_12345</name>
</gene>
<dbReference type="PANTHER" id="PTHR12304:SF15">
    <property type="entry name" value="NON-SPECIFIC RIBONUCLEOSIDE HYDROLASE RIHC"/>
    <property type="match status" value="1"/>
</dbReference>
<reference evidence="5 6" key="1">
    <citation type="journal article" date="2018" name="Int. J. Syst. Evol. Microbiol.">
        <title>Bifidobacterium callitrichidarum sp. nov. from the faeces of the emperor tamarin (Saguinus imperator).</title>
        <authorList>
            <person name="Modesto M."/>
            <person name="Michelini S."/>
            <person name="Sansosti M.C."/>
            <person name="De Filippo C."/>
            <person name="Cavalieri D."/>
            <person name="Qvirist L."/>
            <person name="Andlid T."/>
            <person name="Spiezio C."/>
            <person name="Sandri C."/>
            <person name="Pascarelli S."/>
            <person name="Sgorbati B."/>
            <person name="Mattarelli P."/>
        </authorList>
    </citation>
    <scope>NUCLEOTIDE SEQUENCE [LARGE SCALE GENOMIC DNA]</scope>
    <source>
        <strain evidence="5 6">TRI 5</strain>
    </source>
</reference>
<dbReference type="InterPro" id="IPR036452">
    <property type="entry name" value="Ribo_hydro-like"/>
</dbReference>
<organism evidence="5 6">
    <name type="scientific">Bifidobacterium callitrichidarum</name>
    <dbReference type="NCBI Taxonomy" id="2052941"/>
    <lineage>
        <taxon>Bacteria</taxon>
        <taxon>Bacillati</taxon>
        <taxon>Actinomycetota</taxon>
        <taxon>Actinomycetes</taxon>
        <taxon>Bifidobacteriales</taxon>
        <taxon>Bifidobacteriaceae</taxon>
        <taxon>Bifidobacterium</taxon>
    </lineage>
</organism>
<evidence type="ECO:0000259" key="4">
    <source>
        <dbReference type="Pfam" id="PF01156"/>
    </source>
</evidence>
<dbReference type="InterPro" id="IPR001910">
    <property type="entry name" value="Inosine/uridine_hydrolase_dom"/>
</dbReference>
<feature type="compositionally biased region" description="Low complexity" evidence="3">
    <location>
        <begin position="14"/>
        <end position="28"/>
    </location>
</feature>
<name>A0A2U2MZP1_9BIFI</name>
<dbReference type="OrthoDB" id="9797882at2"/>
<evidence type="ECO:0000313" key="6">
    <source>
        <dbReference type="Proteomes" id="UP000245876"/>
    </source>
</evidence>
<feature type="region of interest" description="Disordered" evidence="3">
    <location>
        <begin position="1"/>
        <end position="28"/>
    </location>
</feature>
<dbReference type="AlphaFoldDB" id="A0A2U2MZP1"/>